<feature type="region of interest" description="Disordered" evidence="1">
    <location>
        <begin position="795"/>
        <end position="818"/>
    </location>
</feature>
<reference evidence="2 3" key="1">
    <citation type="submission" date="2017-03" db="EMBL/GenBank/DDBJ databases">
        <title>Widespread Adenine N6-methylation of Active Genes in Fungi.</title>
        <authorList>
            <consortium name="DOE Joint Genome Institute"/>
            <person name="Mondo S.J."/>
            <person name="Dannebaum R.O."/>
            <person name="Kuo R.C."/>
            <person name="Louie K.B."/>
            <person name="Bewick A.J."/>
            <person name="Labutti K."/>
            <person name="Haridas S."/>
            <person name="Kuo A."/>
            <person name="Salamov A."/>
            <person name="Ahrendt S.R."/>
            <person name="Lau R."/>
            <person name="Bowen B.P."/>
            <person name="Lipzen A."/>
            <person name="Sullivan W."/>
            <person name="Andreopoulos W.B."/>
            <person name="Clum A."/>
            <person name="Lindquist E."/>
            <person name="Daum C."/>
            <person name="Northen T.R."/>
            <person name="Ramamoorthy G."/>
            <person name="Schmitz R.J."/>
            <person name="Gryganskyi A."/>
            <person name="Culley D."/>
            <person name="Magnuson J."/>
            <person name="James T.Y."/>
            <person name="O'Malley M.A."/>
            <person name="Stajich J.E."/>
            <person name="Spatafora J.W."/>
            <person name="Visel A."/>
            <person name="Grigoriev I.V."/>
        </authorList>
    </citation>
    <scope>NUCLEOTIDE SEQUENCE [LARGE SCALE GENOMIC DNA]</scope>
    <source>
        <strain evidence="2 3">NRRL Y-17943</strain>
    </source>
</reference>
<feature type="compositionally biased region" description="Basic and acidic residues" evidence="1">
    <location>
        <begin position="801"/>
        <end position="817"/>
    </location>
</feature>
<dbReference type="EMBL" id="NBSH01000004">
    <property type="protein sequence ID" value="ORX38314.1"/>
    <property type="molecule type" value="Genomic_DNA"/>
</dbReference>
<evidence type="ECO:0000313" key="2">
    <source>
        <dbReference type="EMBL" id="ORX38314.1"/>
    </source>
</evidence>
<keyword evidence="3" id="KW-1185">Reference proteome</keyword>
<proteinExistence type="predicted"/>
<dbReference type="OrthoDB" id="10690261at2759"/>
<dbReference type="InParanoid" id="A0A1Y1ULD1"/>
<dbReference type="AlphaFoldDB" id="A0A1Y1ULD1"/>
<feature type="region of interest" description="Disordered" evidence="1">
    <location>
        <begin position="89"/>
        <end position="138"/>
    </location>
</feature>
<protein>
    <submittedName>
        <fullName evidence="2">Uncharacterized protein</fullName>
    </submittedName>
</protein>
<comment type="caution">
    <text evidence="2">The sequence shown here is derived from an EMBL/GenBank/DDBJ whole genome shotgun (WGS) entry which is preliminary data.</text>
</comment>
<gene>
    <name evidence="2" type="ORF">BD324DRAFT_680061</name>
</gene>
<feature type="region of interest" description="Disordered" evidence="1">
    <location>
        <begin position="569"/>
        <end position="617"/>
    </location>
</feature>
<sequence>MPREKVDYRAARAVLSAPYPLPVIITRSRAAASAPPPSGPPLEDQGPVDNASSISEIIPDPPPTPTTGGLAAQHGFPYNSKWKSIPPAFPPIPYPPKADSTADGTKSTLKLKKQSSKNGTHEEAEMMSGIEEGTSGEKNVLHGLTNLSEAIGSVPPPVMVPSTGLLSSAFETNLSVSFLSKTPSPPTAVIDKGKTPMRPPVTGLGAFRLPVDSGIDNVSHQATCDANTVKPGPAQLDRAWSPTSVSSGIRSWSAELEADEEDASDVTESPATHRLITPADARERRPLRFFGETHLAPFTYDPSGFESDADSVRTVTRIPRGKYKCGQQDGPDLEDRTPHVRPKGVSIARLRPSSPVNATVLGAFTKRRRDGSLTPTPQGSSKQAYLGGRSPTPTQAPFEAISSGFQRLHPTVSSQDVPPSLPSPVPMSVDPRSADFRGQDHSWPSHGIQSPLDFGHRQQHSVYPDSQSYQTFPRSYPPGFRPLPFNVDAFRPPIRYSSAESLRLPSAPPSRPGALPTAKACHNFLLQRKVHAANRRHLLSEYNRRTFAQAQREGKVLVASSSRYLPRQEHTSFAVGKRLQSNSDEDEELRSHERTRGAGTSRKRPRAEVSSSSWEDQPAVGLRHLPLRPQLLPPASILNHVEGAYDEPMFDMDLEEEGGQSPSWFYRSDEISPQCYSPEGNNPQPRVHFISPASIMPPRSAMQHRLSPPMLTSARSSLPHNHFGRSSRSPRANLEPHHILEEVEEEGMQQPSNELSAFNLMIAQAATQRNLKQREKDQRRAAWIKENRERSAIARANSSRRTGDVGDREDTAARQARDVSMARGLSVFRRSRNDSMGVVRPLRDGSRRALSRGMSVDPKAVRGPL</sequence>
<feature type="region of interest" description="Disordered" evidence="1">
    <location>
        <begin position="364"/>
        <end position="394"/>
    </location>
</feature>
<name>A0A1Y1ULD1_9TREE</name>
<feature type="compositionally biased region" description="Polar residues" evidence="1">
    <location>
        <begin position="373"/>
        <end position="383"/>
    </location>
</feature>
<accession>A0A1Y1ULD1</accession>
<evidence type="ECO:0000313" key="3">
    <source>
        <dbReference type="Proteomes" id="UP000193218"/>
    </source>
</evidence>
<organism evidence="2 3">
    <name type="scientific">Kockovaella imperatae</name>
    <dbReference type="NCBI Taxonomy" id="4999"/>
    <lineage>
        <taxon>Eukaryota</taxon>
        <taxon>Fungi</taxon>
        <taxon>Dikarya</taxon>
        <taxon>Basidiomycota</taxon>
        <taxon>Agaricomycotina</taxon>
        <taxon>Tremellomycetes</taxon>
        <taxon>Tremellales</taxon>
        <taxon>Cuniculitremaceae</taxon>
        <taxon>Kockovaella</taxon>
    </lineage>
</organism>
<evidence type="ECO:0000256" key="1">
    <source>
        <dbReference type="SAM" id="MobiDB-lite"/>
    </source>
</evidence>
<dbReference type="Proteomes" id="UP000193218">
    <property type="component" value="Unassembled WGS sequence"/>
</dbReference>
<dbReference type="RefSeq" id="XP_021872236.1">
    <property type="nucleotide sequence ID" value="XM_022019066.1"/>
</dbReference>
<feature type="region of interest" description="Disordered" evidence="1">
    <location>
        <begin position="29"/>
        <end position="77"/>
    </location>
</feature>
<feature type="region of interest" description="Disordered" evidence="1">
    <location>
        <begin position="832"/>
        <end position="865"/>
    </location>
</feature>
<dbReference type="GeneID" id="33560875"/>